<dbReference type="Proteomes" id="UP000199202">
    <property type="component" value="Unassembled WGS sequence"/>
</dbReference>
<dbReference type="EMBL" id="FNDJ01000013">
    <property type="protein sequence ID" value="SDJ94009.1"/>
    <property type="molecule type" value="Genomic_DNA"/>
</dbReference>
<dbReference type="STRING" id="633440.SAMN05421869_11375"/>
<reference evidence="1 2" key="1">
    <citation type="submission" date="2016-10" db="EMBL/GenBank/DDBJ databases">
        <authorList>
            <person name="de Groot N.N."/>
        </authorList>
    </citation>
    <scope>NUCLEOTIDE SEQUENCE [LARGE SCALE GENOMIC DNA]</scope>
    <source>
        <strain evidence="1 2">CGMCC 4.6533</strain>
    </source>
</reference>
<evidence type="ECO:0000313" key="1">
    <source>
        <dbReference type="EMBL" id="SDJ94009.1"/>
    </source>
</evidence>
<name>A0A1G8XTV6_9ACTN</name>
<proteinExistence type="predicted"/>
<protein>
    <recommendedName>
        <fullName evidence="3">DUF3987 domain-containing protein</fullName>
    </recommendedName>
</protein>
<evidence type="ECO:0000313" key="2">
    <source>
        <dbReference type="Proteomes" id="UP000199202"/>
    </source>
</evidence>
<dbReference type="OrthoDB" id="6272730at2"/>
<accession>A0A1G8XTV6</accession>
<sequence>MTDDRKLSELPDDELLERLEAMTTRCPNCSSTGHTFCSGSKPAASSFGAALDAALGGQPEKAQLVDLGYDDEEAQAAAKRVDPMYEGDRPERPGPTPDPAVFCGFLGEVVRDLDPTTEADPVSVLATLMTAAGVMMGRNPYVQIGDDRHPALVWSMIVGKTNSGRKGASKGTAMRIIAGADSEFAQAPLLTSGLSSGEGLIEDVKDDPDDPDRDKRRLVMELEFASTMARCAREGNSLPAVLRLAWDGENLGVMTKKKLVASGAHVGIVAHIPPREFRLRLSDREMAGGTYNRFLPIYSHRNVLLALPTGARSDVVAAHAKTFRERIDKARTSRAVGMTAAAEKLWADEYYPDLSSDGEDGTLAEFTARAAAYCRRLAMVYALMDGCSVVDEQHLSAGYALVNYSHASAAYVLGTATGNPDLDKLMAAVRNAGAAGLKKTDVTKLFSHHNRLQRADLINDLLEFPGFTEAEVPTRGRPGKVLKFVEPGE</sequence>
<dbReference type="RefSeq" id="WP_090937313.1">
    <property type="nucleotide sequence ID" value="NZ_FNDJ01000013.1"/>
</dbReference>
<dbReference type="AlphaFoldDB" id="A0A1G8XTV6"/>
<gene>
    <name evidence="1" type="ORF">SAMN05421869_11375</name>
</gene>
<evidence type="ECO:0008006" key="3">
    <source>
        <dbReference type="Google" id="ProtNLM"/>
    </source>
</evidence>
<keyword evidence="2" id="KW-1185">Reference proteome</keyword>
<organism evidence="1 2">
    <name type="scientific">Nonomuraea jiangxiensis</name>
    <dbReference type="NCBI Taxonomy" id="633440"/>
    <lineage>
        <taxon>Bacteria</taxon>
        <taxon>Bacillati</taxon>
        <taxon>Actinomycetota</taxon>
        <taxon>Actinomycetes</taxon>
        <taxon>Streptosporangiales</taxon>
        <taxon>Streptosporangiaceae</taxon>
        <taxon>Nonomuraea</taxon>
    </lineage>
</organism>